<dbReference type="EMBL" id="FNQK01000021">
    <property type="protein sequence ID" value="SEA63262.1"/>
    <property type="molecule type" value="Genomic_DNA"/>
</dbReference>
<proteinExistence type="predicted"/>
<dbReference type="Proteomes" id="UP000198846">
    <property type="component" value="Unassembled WGS sequence"/>
</dbReference>
<evidence type="ECO:0000313" key="1">
    <source>
        <dbReference type="EMBL" id="SEA63262.1"/>
    </source>
</evidence>
<gene>
    <name evidence="1" type="ORF">SAMN04487990_12142</name>
</gene>
<protein>
    <recommendedName>
        <fullName evidence="3">SpoIIAA-like</fullName>
    </recommendedName>
</protein>
<name>A0A1H4CT18_BIZPA</name>
<organism evidence="1 2">
    <name type="scientific">Bizionia paragorgiae</name>
    <dbReference type="NCBI Taxonomy" id="283786"/>
    <lineage>
        <taxon>Bacteria</taxon>
        <taxon>Pseudomonadati</taxon>
        <taxon>Bacteroidota</taxon>
        <taxon>Flavobacteriia</taxon>
        <taxon>Flavobacteriales</taxon>
        <taxon>Flavobacteriaceae</taxon>
        <taxon>Bizionia</taxon>
    </lineage>
</organism>
<keyword evidence="2" id="KW-1185">Reference proteome</keyword>
<dbReference type="AlphaFoldDB" id="A0A1H4CT18"/>
<evidence type="ECO:0000313" key="2">
    <source>
        <dbReference type="Proteomes" id="UP000198846"/>
    </source>
</evidence>
<dbReference type="STRING" id="283786.SAMN04487990_12142"/>
<dbReference type="RefSeq" id="WP_092136289.1">
    <property type="nucleotide sequence ID" value="NZ_FNQK01000021.1"/>
</dbReference>
<reference evidence="1 2" key="1">
    <citation type="submission" date="2016-10" db="EMBL/GenBank/DDBJ databases">
        <authorList>
            <person name="de Groot N.N."/>
        </authorList>
    </citation>
    <scope>NUCLEOTIDE SEQUENCE [LARGE SCALE GENOMIC DNA]</scope>
    <source>
        <strain evidence="1 2">DSM 23842</strain>
    </source>
</reference>
<accession>A0A1H4CT18</accession>
<sequence>MKIINNSLGFCELTFYEYYVISVVHEGVNLTSELSLKISAVILNFYKGKPFTYITHRKHSYSLDPLIYKNTSQVENLIAFGVVTQDYYNEQNTEVERLFLKKPYMVFPSLLEAKNWATLVYKKHLSKVTD</sequence>
<dbReference type="OrthoDB" id="1144359at2"/>
<evidence type="ECO:0008006" key="3">
    <source>
        <dbReference type="Google" id="ProtNLM"/>
    </source>
</evidence>